<feature type="compositionally biased region" description="Low complexity" evidence="1">
    <location>
        <begin position="368"/>
        <end position="385"/>
    </location>
</feature>
<gene>
    <name evidence="2" type="ORF">KVT40_002637</name>
</gene>
<feature type="compositionally biased region" description="Low complexity" evidence="1">
    <location>
        <begin position="1"/>
        <end position="17"/>
    </location>
</feature>
<organism evidence="2 3">
    <name type="scientific">Elsinoe batatas</name>
    <dbReference type="NCBI Taxonomy" id="2601811"/>
    <lineage>
        <taxon>Eukaryota</taxon>
        <taxon>Fungi</taxon>
        <taxon>Dikarya</taxon>
        <taxon>Ascomycota</taxon>
        <taxon>Pezizomycotina</taxon>
        <taxon>Dothideomycetes</taxon>
        <taxon>Dothideomycetidae</taxon>
        <taxon>Myriangiales</taxon>
        <taxon>Elsinoaceae</taxon>
        <taxon>Elsinoe</taxon>
    </lineage>
</organism>
<feature type="compositionally biased region" description="Polar residues" evidence="1">
    <location>
        <begin position="164"/>
        <end position="174"/>
    </location>
</feature>
<dbReference type="OrthoDB" id="3940265at2759"/>
<feature type="region of interest" description="Disordered" evidence="1">
    <location>
        <begin position="363"/>
        <end position="513"/>
    </location>
</feature>
<sequence length="594" mass="63112">MTTRMTRAQAAAMQETQSQEGGLDNSMNEQNSILSLKGDEKEMATPEGSVGDFRQSTRSTKSKKSSKRGKKNFELASDDMHVDDVAKDLQSLNMGSPDLGNHSDFESSTIKRVASGGKTPMLVSVDENAEHARPGSPEMEFSKSILKPKSQAKQLLAKEKMGMRSSSNKENVQPGSPAAVLASPATTAVRPDVADSVTTQSPEDEQVEEAEKEGAAENHQIVEAEVEDTNNHDQNTPILEPAQEASTSIDVVSPPTTQNETSESPHEGLPGTPKSPITDKTNTAPAKPAVMKTKAGPNATRKSNANTSRSRIASGEVEIPHSKARPISMSFPTPPPPPKSSKPATRPTFALPGEAVAAKLKAAKEARLASSASSTTAPSVSATQSRTPSLGNARSTITKKPAAATTQPPVEARKPTFKARPAPKMSAPSTTVRQTKASQARESLMNGGSINGLKRTTSVRESTKPRASLATSERRASVMPPPRSSLVSGPRSTPAAARARPQSMIISRPSAVMDSARRQSVAVAAGPGTAKGKEVFRRAAMEQAEVERKRKEKEESARKAREEAARRGREASKAWAEKRKSKIGEVKQVVTSSA</sequence>
<evidence type="ECO:0008006" key="4">
    <source>
        <dbReference type="Google" id="ProtNLM"/>
    </source>
</evidence>
<feature type="compositionally biased region" description="Polar residues" evidence="1">
    <location>
        <begin position="25"/>
        <end position="34"/>
    </location>
</feature>
<protein>
    <recommendedName>
        <fullName evidence="4">Carboxylesterase family protein</fullName>
    </recommendedName>
</protein>
<feature type="region of interest" description="Disordered" evidence="1">
    <location>
        <begin position="158"/>
        <end position="349"/>
    </location>
</feature>
<feature type="compositionally biased region" description="Basic and acidic residues" evidence="1">
    <location>
        <begin position="546"/>
        <end position="585"/>
    </location>
</feature>
<comment type="caution">
    <text evidence="2">The sequence shown here is derived from an EMBL/GenBank/DDBJ whole genome shotgun (WGS) entry which is preliminary data.</text>
</comment>
<feature type="compositionally biased region" description="Polar residues" evidence="1">
    <location>
        <begin position="244"/>
        <end position="262"/>
    </location>
</feature>
<feature type="compositionally biased region" description="Polar residues" evidence="1">
    <location>
        <begin position="386"/>
        <end position="408"/>
    </location>
</feature>
<dbReference type="AlphaFoldDB" id="A0A8K0PHQ1"/>
<feature type="compositionally biased region" description="Acidic residues" evidence="1">
    <location>
        <begin position="202"/>
        <end position="211"/>
    </location>
</feature>
<accession>A0A8K0PHQ1</accession>
<evidence type="ECO:0000313" key="2">
    <source>
        <dbReference type="EMBL" id="KAG8628772.1"/>
    </source>
</evidence>
<feature type="compositionally biased region" description="Basic residues" evidence="1">
    <location>
        <begin position="60"/>
        <end position="70"/>
    </location>
</feature>
<feature type="region of interest" description="Disordered" evidence="1">
    <location>
        <begin position="546"/>
        <end position="594"/>
    </location>
</feature>
<feature type="region of interest" description="Disordered" evidence="1">
    <location>
        <begin position="129"/>
        <end position="148"/>
    </location>
</feature>
<feature type="region of interest" description="Disordered" evidence="1">
    <location>
        <begin position="1"/>
        <end position="82"/>
    </location>
</feature>
<name>A0A8K0PHQ1_9PEZI</name>
<keyword evidence="3" id="KW-1185">Reference proteome</keyword>
<dbReference type="Proteomes" id="UP000809789">
    <property type="component" value="Unassembled WGS sequence"/>
</dbReference>
<dbReference type="EMBL" id="JAESVG020000003">
    <property type="protein sequence ID" value="KAG8628772.1"/>
    <property type="molecule type" value="Genomic_DNA"/>
</dbReference>
<feature type="compositionally biased region" description="Polar residues" evidence="1">
    <location>
        <begin position="300"/>
        <end position="311"/>
    </location>
</feature>
<evidence type="ECO:0000313" key="3">
    <source>
        <dbReference type="Proteomes" id="UP000809789"/>
    </source>
</evidence>
<feature type="compositionally biased region" description="Polar residues" evidence="1">
    <location>
        <begin position="427"/>
        <end position="441"/>
    </location>
</feature>
<proteinExistence type="predicted"/>
<feature type="compositionally biased region" description="Basic and acidic residues" evidence="1">
    <location>
        <begin position="212"/>
        <end position="222"/>
    </location>
</feature>
<reference evidence="2" key="1">
    <citation type="submission" date="2021-07" db="EMBL/GenBank/DDBJ databases">
        <title>Elsinoe batatas strain:CRI-CJ2 Genome sequencing and assembly.</title>
        <authorList>
            <person name="Huang L."/>
        </authorList>
    </citation>
    <scope>NUCLEOTIDE SEQUENCE</scope>
    <source>
        <strain evidence="2">CRI-CJ2</strain>
    </source>
</reference>
<evidence type="ECO:0000256" key="1">
    <source>
        <dbReference type="SAM" id="MobiDB-lite"/>
    </source>
</evidence>